<dbReference type="Pfam" id="PF03321">
    <property type="entry name" value="GH3"/>
    <property type="match status" value="1"/>
</dbReference>
<evidence type="ECO:0000313" key="2">
    <source>
        <dbReference type="Proteomes" id="UP000032141"/>
    </source>
</evidence>
<evidence type="ECO:0000313" key="1">
    <source>
        <dbReference type="EnsemblPlants" id="Bo6g010660.1"/>
    </source>
</evidence>
<dbReference type="PANTHER" id="PTHR31901">
    <property type="entry name" value="GH3 DOMAIN-CONTAINING PROTEIN"/>
    <property type="match status" value="1"/>
</dbReference>
<dbReference type="STRING" id="109376.A0A0D3CP03"/>
<dbReference type="eggNOG" id="ENOG502QPMU">
    <property type="taxonomic scope" value="Eukaryota"/>
</dbReference>
<dbReference type="Gramene" id="Bo6g010660.1">
    <property type="protein sequence ID" value="Bo6g010660.1"/>
    <property type="gene ID" value="Bo6g010660"/>
</dbReference>
<name>A0A0D3CP03_BRAOL</name>
<organism evidence="1 2">
    <name type="scientific">Brassica oleracea var. oleracea</name>
    <dbReference type="NCBI Taxonomy" id="109376"/>
    <lineage>
        <taxon>Eukaryota</taxon>
        <taxon>Viridiplantae</taxon>
        <taxon>Streptophyta</taxon>
        <taxon>Embryophyta</taxon>
        <taxon>Tracheophyta</taxon>
        <taxon>Spermatophyta</taxon>
        <taxon>Magnoliopsida</taxon>
        <taxon>eudicotyledons</taxon>
        <taxon>Gunneridae</taxon>
        <taxon>Pentapetalae</taxon>
        <taxon>rosids</taxon>
        <taxon>malvids</taxon>
        <taxon>Brassicales</taxon>
        <taxon>Brassicaceae</taxon>
        <taxon>Brassiceae</taxon>
        <taxon>Brassica</taxon>
    </lineage>
</organism>
<dbReference type="GO" id="GO:0016881">
    <property type="term" value="F:acid-amino acid ligase activity"/>
    <property type="evidence" value="ECO:0007669"/>
    <property type="project" value="TreeGrafter"/>
</dbReference>
<dbReference type="InterPro" id="IPR004993">
    <property type="entry name" value="GH3"/>
</dbReference>
<dbReference type="HOGENOM" id="CLU_1909591_0_0_1"/>
<dbReference type="GO" id="GO:0005737">
    <property type="term" value="C:cytoplasm"/>
    <property type="evidence" value="ECO:0007669"/>
    <property type="project" value="TreeGrafter"/>
</dbReference>
<dbReference type="Proteomes" id="UP000032141">
    <property type="component" value="Chromosome C6"/>
</dbReference>
<accession>A0A0D3CP03</accession>
<dbReference type="EnsemblPlants" id="Bo6g010660.1">
    <property type="protein sequence ID" value="Bo6g010660.1"/>
    <property type="gene ID" value="Bo6g010660"/>
</dbReference>
<dbReference type="PANTHER" id="PTHR31901:SF52">
    <property type="entry name" value="AUXIN-RESPONSIVE GH3 FAMILY PROTEIN"/>
    <property type="match status" value="1"/>
</dbReference>
<reference evidence="1" key="2">
    <citation type="submission" date="2015-03" db="UniProtKB">
        <authorList>
            <consortium name="EnsemblPlants"/>
        </authorList>
    </citation>
    <scope>IDENTIFICATION</scope>
</reference>
<keyword evidence="2" id="KW-1185">Reference proteome</keyword>
<sequence length="133" mass="14959">MTSSFKLSDLEEVTTNAEKIQNDLLKEILTLNAKTEYLRQFLHGSSDKTFFKKHVPVVSYEDMKPYIERVADGEPSGTSGGEQKIFPVNDDFAKKMGYILALRSLVMSKHSVGVSGQVGVESFWIQVLRILDN</sequence>
<protein>
    <submittedName>
        <fullName evidence="1">Uncharacterized protein</fullName>
    </submittedName>
</protein>
<dbReference type="OMA" id="YMAFRSH"/>
<proteinExistence type="predicted"/>
<reference evidence="1 2" key="1">
    <citation type="journal article" date="2014" name="Genome Biol.">
        <title>Transcriptome and methylome profiling reveals relics of genome dominance in the mesopolyploid Brassica oleracea.</title>
        <authorList>
            <person name="Parkin I.A."/>
            <person name="Koh C."/>
            <person name="Tang H."/>
            <person name="Robinson S.J."/>
            <person name="Kagale S."/>
            <person name="Clarke W.E."/>
            <person name="Town C.D."/>
            <person name="Nixon J."/>
            <person name="Krishnakumar V."/>
            <person name="Bidwell S.L."/>
            <person name="Denoeud F."/>
            <person name="Belcram H."/>
            <person name="Links M.G."/>
            <person name="Just J."/>
            <person name="Clarke C."/>
            <person name="Bender T."/>
            <person name="Huebert T."/>
            <person name="Mason A.S."/>
            <person name="Pires J.C."/>
            <person name="Barker G."/>
            <person name="Moore J."/>
            <person name="Walley P.G."/>
            <person name="Manoli S."/>
            <person name="Batley J."/>
            <person name="Edwards D."/>
            <person name="Nelson M.N."/>
            <person name="Wang X."/>
            <person name="Paterson A.H."/>
            <person name="King G."/>
            <person name="Bancroft I."/>
            <person name="Chalhoub B."/>
            <person name="Sharpe A.G."/>
        </authorList>
    </citation>
    <scope>NUCLEOTIDE SEQUENCE</scope>
    <source>
        <strain evidence="1 2">cv. TO1000</strain>
    </source>
</reference>
<dbReference type="AlphaFoldDB" id="A0A0D3CP03"/>